<evidence type="ECO:0000256" key="1">
    <source>
        <dbReference type="ARBA" id="ARBA00005495"/>
    </source>
</evidence>
<dbReference type="GO" id="GO:0016846">
    <property type="term" value="F:carbon-sulfur lyase activity"/>
    <property type="evidence" value="ECO:0007669"/>
    <property type="project" value="InterPro"/>
</dbReference>
<comment type="similarity">
    <text evidence="1">Belongs to the Gfa family.</text>
</comment>
<dbReference type="GO" id="GO:0046872">
    <property type="term" value="F:metal ion binding"/>
    <property type="evidence" value="ECO:0007669"/>
    <property type="project" value="UniProtKB-KW"/>
</dbReference>
<keyword evidence="7" id="KW-1185">Reference proteome</keyword>
<evidence type="ECO:0000259" key="5">
    <source>
        <dbReference type="PROSITE" id="PS51891"/>
    </source>
</evidence>
<dbReference type="AlphaFoldDB" id="A0A5C3QEH1"/>
<evidence type="ECO:0000313" key="6">
    <source>
        <dbReference type="EMBL" id="TFK99966.1"/>
    </source>
</evidence>
<proteinExistence type="inferred from homology"/>
<organism evidence="6 7">
    <name type="scientific">Pterulicium gracile</name>
    <dbReference type="NCBI Taxonomy" id="1884261"/>
    <lineage>
        <taxon>Eukaryota</taxon>
        <taxon>Fungi</taxon>
        <taxon>Dikarya</taxon>
        <taxon>Basidiomycota</taxon>
        <taxon>Agaricomycotina</taxon>
        <taxon>Agaricomycetes</taxon>
        <taxon>Agaricomycetidae</taxon>
        <taxon>Agaricales</taxon>
        <taxon>Pleurotineae</taxon>
        <taxon>Pterulaceae</taxon>
        <taxon>Pterulicium</taxon>
    </lineage>
</organism>
<dbReference type="STRING" id="1884261.A0A5C3QEH1"/>
<dbReference type="OrthoDB" id="9985472at2759"/>
<dbReference type="SUPFAM" id="SSF51316">
    <property type="entry name" value="Mss4-like"/>
    <property type="match status" value="1"/>
</dbReference>
<dbReference type="PANTHER" id="PTHR33337">
    <property type="entry name" value="GFA DOMAIN-CONTAINING PROTEIN"/>
    <property type="match status" value="1"/>
</dbReference>
<gene>
    <name evidence="6" type="ORF">BDV98DRAFT_129657</name>
</gene>
<dbReference type="PANTHER" id="PTHR33337:SF39">
    <property type="entry name" value="DUF636 DOMAIN PROTEIN (AFU_ORTHOLOGUE AFUA_6G11530)"/>
    <property type="match status" value="1"/>
</dbReference>
<dbReference type="InterPro" id="IPR006913">
    <property type="entry name" value="CENP-V/GFA"/>
</dbReference>
<dbReference type="Pfam" id="PF04828">
    <property type="entry name" value="GFA"/>
    <property type="match status" value="1"/>
</dbReference>
<evidence type="ECO:0000256" key="2">
    <source>
        <dbReference type="ARBA" id="ARBA00022723"/>
    </source>
</evidence>
<keyword evidence="3" id="KW-0862">Zinc</keyword>
<dbReference type="InterPro" id="IPR011057">
    <property type="entry name" value="Mss4-like_sf"/>
</dbReference>
<keyword evidence="4" id="KW-0456">Lyase</keyword>
<evidence type="ECO:0000313" key="7">
    <source>
        <dbReference type="Proteomes" id="UP000305067"/>
    </source>
</evidence>
<dbReference type="Gene3D" id="3.90.1590.10">
    <property type="entry name" value="glutathione-dependent formaldehyde- activating enzyme (gfa)"/>
    <property type="match status" value="1"/>
</dbReference>
<reference evidence="6 7" key="1">
    <citation type="journal article" date="2019" name="Nat. Ecol. Evol.">
        <title>Megaphylogeny resolves global patterns of mushroom evolution.</title>
        <authorList>
            <person name="Varga T."/>
            <person name="Krizsan K."/>
            <person name="Foldi C."/>
            <person name="Dima B."/>
            <person name="Sanchez-Garcia M."/>
            <person name="Sanchez-Ramirez S."/>
            <person name="Szollosi G.J."/>
            <person name="Szarkandi J.G."/>
            <person name="Papp V."/>
            <person name="Albert L."/>
            <person name="Andreopoulos W."/>
            <person name="Angelini C."/>
            <person name="Antonin V."/>
            <person name="Barry K.W."/>
            <person name="Bougher N.L."/>
            <person name="Buchanan P."/>
            <person name="Buyck B."/>
            <person name="Bense V."/>
            <person name="Catcheside P."/>
            <person name="Chovatia M."/>
            <person name="Cooper J."/>
            <person name="Damon W."/>
            <person name="Desjardin D."/>
            <person name="Finy P."/>
            <person name="Geml J."/>
            <person name="Haridas S."/>
            <person name="Hughes K."/>
            <person name="Justo A."/>
            <person name="Karasinski D."/>
            <person name="Kautmanova I."/>
            <person name="Kiss B."/>
            <person name="Kocsube S."/>
            <person name="Kotiranta H."/>
            <person name="LaButti K.M."/>
            <person name="Lechner B.E."/>
            <person name="Liimatainen K."/>
            <person name="Lipzen A."/>
            <person name="Lukacs Z."/>
            <person name="Mihaltcheva S."/>
            <person name="Morgado L.N."/>
            <person name="Niskanen T."/>
            <person name="Noordeloos M.E."/>
            <person name="Ohm R.A."/>
            <person name="Ortiz-Santana B."/>
            <person name="Ovrebo C."/>
            <person name="Racz N."/>
            <person name="Riley R."/>
            <person name="Savchenko A."/>
            <person name="Shiryaev A."/>
            <person name="Soop K."/>
            <person name="Spirin V."/>
            <person name="Szebenyi C."/>
            <person name="Tomsovsky M."/>
            <person name="Tulloss R.E."/>
            <person name="Uehling J."/>
            <person name="Grigoriev I.V."/>
            <person name="Vagvolgyi C."/>
            <person name="Papp T."/>
            <person name="Martin F.M."/>
            <person name="Miettinen O."/>
            <person name="Hibbett D.S."/>
            <person name="Nagy L.G."/>
        </authorList>
    </citation>
    <scope>NUCLEOTIDE SEQUENCE [LARGE SCALE GENOMIC DNA]</scope>
    <source>
        <strain evidence="6 7">CBS 309.79</strain>
    </source>
</reference>
<accession>A0A5C3QEH1</accession>
<feature type="domain" description="CENP-V/GFA" evidence="5">
    <location>
        <begin position="11"/>
        <end position="141"/>
    </location>
</feature>
<evidence type="ECO:0000256" key="3">
    <source>
        <dbReference type="ARBA" id="ARBA00022833"/>
    </source>
</evidence>
<keyword evidence="2" id="KW-0479">Metal-binding</keyword>
<dbReference type="Proteomes" id="UP000305067">
    <property type="component" value="Unassembled WGS sequence"/>
</dbReference>
<dbReference type="PROSITE" id="PS51891">
    <property type="entry name" value="CENP_V_GFA"/>
    <property type="match status" value="1"/>
</dbReference>
<evidence type="ECO:0000256" key="4">
    <source>
        <dbReference type="ARBA" id="ARBA00023239"/>
    </source>
</evidence>
<dbReference type="EMBL" id="ML178831">
    <property type="protein sequence ID" value="TFK99966.1"/>
    <property type="molecule type" value="Genomic_DNA"/>
</dbReference>
<sequence length="165" mass="18416">MNSPPSSTPVSTGSCQCGDIRFELPTEPFASVICHCNNCQKSGGSAFASNLFFRQSQVKVLDPKDRIKWYEDNTTTSKRPILRGFCTTCGSKLFGRPTPPPHHTSLVNDPFFLVSSGAVDDIHLKTGKWLPTMEGFCDPWKRTWLPKKLDGIESFAKPFKIKAKF</sequence>
<name>A0A5C3QEH1_9AGAR</name>
<protein>
    <submittedName>
        <fullName evidence="6">Mss4-like protein</fullName>
    </submittedName>
</protein>